<proteinExistence type="inferred from homology"/>
<keyword evidence="2 3" id="KW-0808">Transferase</keyword>
<organism evidence="5 6">
    <name type="scientific">Labrus bergylta</name>
    <name type="common">ballan wrasse</name>
    <dbReference type="NCBI Taxonomy" id="56723"/>
    <lineage>
        <taxon>Eukaryota</taxon>
        <taxon>Metazoa</taxon>
        <taxon>Chordata</taxon>
        <taxon>Craniata</taxon>
        <taxon>Vertebrata</taxon>
        <taxon>Euteleostomi</taxon>
        <taxon>Actinopterygii</taxon>
        <taxon>Neopterygii</taxon>
        <taxon>Teleostei</taxon>
        <taxon>Neoteleostei</taxon>
        <taxon>Acanthomorphata</taxon>
        <taxon>Eupercaria</taxon>
        <taxon>Labriformes</taxon>
        <taxon>Labridae</taxon>
        <taxon>Labrus</taxon>
    </lineage>
</organism>
<keyword evidence="6" id="KW-1185">Reference proteome</keyword>
<dbReference type="InterPro" id="IPR000863">
    <property type="entry name" value="Sulfotransferase_dom"/>
</dbReference>
<dbReference type="PANTHER" id="PTHR11783">
    <property type="entry name" value="SULFOTRANSFERASE SULT"/>
    <property type="match status" value="1"/>
</dbReference>
<accession>A0A3Q3E2S9</accession>
<dbReference type="Pfam" id="PF00685">
    <property type="entry name" value="Sulfotransfer_1"/>
    <property type="match status" value="1"/>
</dbReference>
<evidence type="ECO:0000256" key="1">
    <source>
        <dbReference type="ARBA" id="ARBA00005771"/>
    </source>
</evidence>
<dbReference type="GO" id="GO:0008146">
    <property type="term" value="F:sulfotransferase activity"/>
    <property type="evidence" value="ECO:0007669"/>
    <property type="project" value="Ensembl"/>
</dbReference>
<evidence type="ECO:0000256" key="3">
    <source>
        <dbReference type="RuleBase" id="RU361155"/>
    </source>
</evidence>
<dbReference type="AlphaFoldDB" id="A0A3Q3E2S9"/>
<dbReference type="EC" id="2.8.2.-" evidence="3"/>
<comment type="similarity">
    <text evidence="1 3">Belongs to the sulfotransferase 1 family.</text>
</comment>
<evidence type="ECO:0000259" key="4">
    <source>
        <dbReference type="Pfam" id="PF00685"/>
    </source>
</evidence>
<dbReference type="SUPFAM" id="SSF52540">
    <property type="entry name" value="P-loop containing nucleoside triphosphate hydrolases"/>
    <property type="match status" value="1"/>
</dbReference>
<dbReference type="OrthoDB" id="205623at2759"/>
<evidence type="ECO:0000256" key="2">
    <source>
        <dbReference type="ARBA" id="ARBA00022679"/>
    </source>
</evidence>
<dbReference type="GO" id="GO:0071466">
    <property type="term" value="P:cellular response to xenobiotic stimulus"/>
    <property type="evidence" value="ECO:0007669"/>
    <property type="project" value="Ensembl"/>
</dbReference>
<sequence>MSSEDFTDKALSRMQMAKEMKDEDKLYRYKGVLYPCLMCPEDHLKALENMEAREEDLMLIAYPKCGFNWMVGVVRKIITEATGERAETKMPPLIEFMGPKVLKAVNEAPSPRFLGAHLHPDNIPASFYAKKPKMLVIFRNPKDTVVSFYHFCNNNPVLPSLKSWDSFFSDFMSGDVPWGSYFEHALAWEKRMDDPNVMIVTFEELKQNLNEGVRQISTFFGFSLTTSQVQKITEESTFKAMKESSANAHTIGNIIFRKGEVGDWKNHFTPEQSREMDDAFNKHLAGTRLGAKLNYQIHCQ</sequence>
<reference evidence="5" key="1">
    <citation type="submission" date="2025-08" db="UniProtKB">
        <authorList>
            <consortium name="Ensembl"/>
        </authorList>
    </citation>
    <scope>IDENTIFICATION</scope>
</reference>
<dbReference type="STRING" id="56723.ENSLBEP00000001467"/>
<protein>
    <recommendedName>
        <fullName evidence="3">Sulfotransferase</fullName>
        <ecNumber evidence="3">2.8.2.-</ecNumber>
    </recommendedName>
</protein>
<dbReference type="Gene3D" id="3.40.50.300">
    <property type="entry name" value="P-loop containing nucleotide triphosphate hydrolases"/>
    <property type="match status" value="1"/>
</dbReference>
<evidence type="ECO:0000313" key="6">
    <source>
        <dbReference type="Proteomes" id="UP000261660"/>
    </source>
</evidence>
<dbReference type="GeneTree" id="ENSGT00940000159084"/>
<reference evidence="5" key="2">
    <citation type="submission" date="2025-09" db="UniProtKB">
        <authorList>
            <consortium name="Ensembl"/>
        </authorList>
    </citation>
    <scope>IDENTIFICATION</scope>
</reference>
<evidence type="ECO:0000313" key="5">
    <source>
        <dbReference type="Ensembl" id="ENSLBEP00000001467.1"/>
    </source>
</evidence>
<feature type="domain" description="Sulfotransferase" evidence="4">
    <location>
        <begin position="55"/>
        <end position="287"/>
    </location>
</feature>
<dbReference type="Ensembl" id="ENSLBET00000001572.1">
    <property type="protein sequence ID" value="ENSLBEP00000001467.1"/>
    <property type="gene ID" value="ENSLBEG00000001156.1"/>
</dbReference>
<dbReference type="InterPro" id="IPR027417">
    <property type="entry name" value="P-loop_NTPase"/>
</dbReference>
<dbReference type="Proteomes" id="UP000261660">
    <property type="component" value="Unplaced"/>
</dbReference>
<name>A0A3Q3E2S9_9LABR</name>
<dbReference type="InParanoid" id="A0A3Q3E2S9"/>